<dbReference type="Gene3D" id="3.40.50.150">
    <property type="entry name" value="Vaccinia Virus protein VP39"/>
    <property type="match status" value="1"/>
</dbReference>
<dbReference type="RefSeq" id="WP_130181582.1">
    <property type="nucleotide sequence ID" value="NZ_CP035945.1"/>
</dbReference>
<dbReference type="Proteomes" id="UP000289794">
    <property type="component" value="Chromosome"/>
</dbReference>
<dbReference type="KEGG" id="bpro:PMF13cell1_03560"/>
<dbReference type="InterPro" id="IPR041698">
    <property type="entry name" value="Methyltransf_25"/>
</dbReference>
<accession>A0A4P6M3R4</accession>
<protein>
    <recommendedName>
        <fullName evidence="3">Methyltransferase domain-containing protein</fullName>
    </recommendedName>
</protein>
<dbReference type="EMBL" id="CP035945">
    <property type="protein sequence ID" value="QBE97997.1"/>
    <property type="molecule type" value="Genomic_DNA"/>
</dbReference>
<evidence type="ECO:0000313" key="5">
    <source>
        <dbReference type="Proteomes" id="UP000289794"/>
    </source>
</evidence>
<dbReference type="GO" id="GO:0008168">
    <property type="term" value="F:methyltransferase activity"/>
    <property type="evidence" value="ECO:0007669"/>
    <property type="project" value="UniProtKB-KW"/>
</dbReference>
<dbReference type="AlphaFoldDB" id="A0A4P6M3R4"/>
<dbReference type="GO" id="GO:0032259">
    <property type="term" value="P:methylation"/>
    <property type="evidence" value="ECO:0007669"/>
    <property type="project" value="UniProtKB-KW"/>
</dbReference>
<evidence type="ECO:0000313" key="4">
    <source>
        <dbReference type="EMBL" id="QBE97997.1"/>
    </source>
</evidence>
<proteinExistence type="predicted"/>
<dbReference type="PANTHER" id="PTHR43861">
    <property type="entry name" value="TRANS-ACONITATE 2-METHYLTRANSFERASE-RELATED"/>
    <property type="match status" value="1"/>
</dbReference>
<evidence type="ECO:0000256" key="1">
    <source>
        <dbReference type="ARBA" id="ARBA00022603"/>
    </source>
</evidence>
<keyword evidence="1" id="KW-0489">Methyltransferase</keyword>
<dbReference type="InterPro" id="IPR029063">
    <property type="entry name" value="SAM-dependent_MTases_sf"/>
</dbReference>
<dbReference type="Pfam" id="PF13649">
    <property type="entry name" value="Methyltransf_25"/>
    <property type="match status" value="1"/>
</dbReference>
<reference evidence="4 5" key="1">
    <citation type="submission" date="2019-01" db="EMBL/GenBank/DDBJ databases">
        <title>PMF-metabolizing Aryl O-demethylase.</title>
        <authorList>
            <person name="Kim M."/>
        </authorList>
    </citation>
    <scope>NUCLEOTIDE SEQUENCE [LARGE SCALE GENOMIC DNA]</scope>
    <source>
        <strain evidence="4 5">PMF1</strain>
    </source>
</reference>
<gene>
    <name evidence="4" type="ORF">PMF13cell1_03560</name>
</gene>
<dbReference type="SUPFAM" id="SSF53335">
    <property type="entry name" value="S-adenosyl-L-methionine-dependent methyltransferases"/>
    <property type="match status" value="1"/>
</dbReference>
<dbReference type="CDD" id="cd02440">
    <property type="entry name" value="AdoMet_MTases"/>
    <property type="match status" value="1"/>
</dbReference>
<sequence length="198" mass="23114">MSHTLDYYNHNAASYVENTRQADIHLLQEKFLALLNEGNTILDFGCGSGRDTKYFLEKGYCVIATDGSEECVRLARAYTGIEVREMLFQELRDMQTYDGIWACSSILHLPKEELLPVFQKMCNALKMSGVIYTSFKYGRFEGERNGRFFTDFTEESFRNFIKEVPGLIVEEYWITGDVRPERGEEKWLNIILRKKDIR</sequence>
<dbReference type="PANTHER" id="PTHR43861:SF1">
    <property type="entry name" value="TRANS-ACONITATE 2-METHYLTRANSFERASE"/>
    <property type="match status" value="1"/>
</dbReference>
<evidence type="ECO:0000259" key="3">
    <source>
        <dbReference type="Pfam" id="PF13649"/>
    </source>
</evidence>
<evidence type="ECO:0000256" key="2">
    <source>
        <dbReference type="ARBA" id="ARBA00022679"/>
    </source>
</evidence>
<name>A0A4P6M3R4_9FIRM</name>
<organism evidence="4 5">
    <name type="scientific">Blautia producta</name>
    <dbReference type="NCBI Taxonomy" id="33035"/>
    <lineage>
        <taxon>Bacteria</taxon>
        <taxon>Bacillati</taxon>
        <taxon>Bacillota</taxon>
        <taxon>Clostridia</taxon>
        <taxon>Lachnospirales</taxon>
        <taxon>Lachnospiraceae</taxon>
        <taxon>Blautia</taxon>
    </lineage>
</organism>
<feature type="domain" description="Methyltransferase" evidence="3">
    <location>
        <begin position="41"/>
        <end position="129"/>
    </location>
</feature>
<keyword evidence="2" id="KW-0808">Transferase</keyword>